<accession>E0N7E5</accession>
<feature type="domain" description="Phage head morphogenesis" evidence="1">
    <location>
        <begin position="57"/>
        <end position="186"/>
    </location>
</feature>
<dbReference type="Proteomes" id="UP000005526">
    <property type="component" value="Unassembled WGS sequence"/>
</dbReference>
<dbReference type="AlphaFoldDB" id="E0N7E5"/>
<dbReference type="NCBIfam" id="TIGR01641">
    <property type="entry name" value="phageSPP1_gp7"/>
    <property type="match status" value="1"/>
</dbReference>
<evidence type="ECO:0000313" key="3">
    <source>
        <dbReference type="Proteomes" id="UP000005526"/>
    </source>
</evidence>
<dbReference type="Pfam" id="PF04233">
    <property type="entry name" value="Phage_Mu_F"/>
    <property type="match status" value="1"/>
</dbReference>
<gene>
    <name evidence="2" type="ORF">HMPREF0602_0425</name>
</gene>
<sequence length="456" mass="51174">MADLGFAFGLEPEAAVKYFEGLGYHTPPDWDVKWNEAQTKARTIAGIHRQDIVGEFHAAMYEAAKSGKSFEAWRDEVQGRLKAHDWHLLKDGDIVDGDTGEVLGRGITKHRMETIFRTQMQSAYMAGHWQAFEEGRDDAPWLQYSAILDSRTRQSHAAAHGAVYHIDDPFWDYFYPPNGFNCRCTVRALSDSDLKRRNLLPQKAQLEDTEVVVNRKGDTRPAKAVKLPDGRRFYTDAGFQHNVGKSHLANLGQLQMQRAVELPPKLASVSIQTALKQPDLMRAVSQQAAQMVRRVDAEKVARGKTLYVGALALPVLDALALPVLDALAARKIYPQSAVIAISDERVLHALRDKKVKPLPVSFWEKIPELLQEPEQILLGKAGRNDDAKQFLAFVYPLSAGKGKLVVTLDYDVKTRHPLTGKKEHLTLNMVNTGMIAETDKQVDSLLYGYETIWKKP</sequence>
<protein>
    <submittedName>
        <fullName evidence="2">Phage protein F-like protein</fullName>
    </submittedName>
</protein>
<evidence type="ECO:0000313" key="2">
    <source>
        <dbReference type="EMBL" id="EFM05060.1"/>
    </source>
</evidence>
<comment type="caution">
    <text evidence="2">The sequence shown here is derived from an EMBL/GenBank/DDBJ whole genome shotgun (WGS) entry which is preliminary data.</text>
</comment>
<proteinExistence type="predicted"/>
<dbReference type="EMBL" id="AEEF01000023">
    <property type="protein sequence ID" value="EFM05060.1"/>
    <property type="molecule type" value="Genomic_DNA"/>
</dbReference>
<evidence type="ECO:0000259" key="1">
    <source>
        <dbReference type="Pfam" id="PF04233"/>
    </source>
</evidence>
<name>E0N7E5_NEIM3</name>
<reference evidence="2 3" key="1">
    <citation type="submission" date="2010-07" db="EMBL/GenBank/DDBJ databases">
        <authorList>
            <person name="Muzny D."/>
            <person name="Qin X."/>
            <person name="Deng J."/>
            <person name="Jiang H."/>
            <person name="Liu Y."/>
            <person name="Qu J."/>
            <person name="Song X.-Z."/>
            <person name="Zhang L."/>
            <person name="Thornton R."/>
            <person name="Coyle M."/>
            <person name="Francisco L."/>
            <person name="Jackson L."/>
            <person name="Javaid M."/>
            <person name="Korchina V."/>
            <person name="Kovar C."/>
            <person name="Mata R."/>
            <person name="Mathew T."/>
            <person name="Ngo R."/>
            <person name="Nguyen L."/>
            <person name="Nguyen N."/>
            <person name="Okwuonu G."/>
            <person name="Ongeri F."/>
            <person name="Pham C."/>
            <person name="Simmons D."/>
            <person name="Wilczek-Boney K."/>
            <person name="Hale W."/>
            <person name="Jakkamsetti A."/>
            <person name="Pham P."/>
            <person name="Ruth R."/>
            <person name="San Lucas F."/>
            <person name="Warren J."/>
            <person name="Zhang J."/>
            <person name="Zhao Z."/>
            <person name="Zhou C."/>
            <person name="Zhu D."/>
            <person name="Lee S."/>
            <person name="Bess C."/>
            <person name="Blankenburg K."/>
            <person name="Forbes L."/>
            <person name="Fu Q."/>
            <person name="Gubbala S."/>
            <person name="Hirani K."/>
            <person name="Jayaseelan J.C."/>
            <person name="Lara F."/>
            <person name="Munidasa M."/>
            <person name="Palculict T."/>
            <person name="Patil S."/>
            <person name="Pu L.-L."/>
            <person name="Saada N."/>
            <person name="Tang L."/>
            <person name="Weissenberger G."/>
            <person name="Zhu Y."/>
            <person name="Hemphill L."/>
            <person name="Shang Y."/>
            <person name="Youmans B."/>
            <person name="Ayvaz T."/>
            <person name="Ross M."/>
            <person name="Santibanez J."/>
            <person name="Aqrawi P."/>
            <person name="Gross S."/>
            <person name="Joshi V."/>
            <person name="Fowler G."/>
            <person name="Nazareth L."/>
            <person name="Reid J."/>
            <person name="Worley K."/>
            <person name="Petrosino J."/>
            <person name="Highlander S."/>
            <person name="Gibbs R."/>
        </authorList>
    </citation>
    <scope>NUCLEOTIDE SEQUENCE [LARGE SCALE GENOMIC DNA]</scope>
    <source>
        <strain evidence="2 3">ATCC 13091</strain>
    </source>
</reference>
<organism evidence="2 3">
    <name type="scientific">Neisseria meningitidis serogroup B (strain ATCC 13091 / M2091)</name>
    <dbReference type="NCBI Taxonomy" id="862513"/>
    <lineage>
        <taxon>Bacteria</taxon>
        <taxon>Pseudomonadati</taxon>
        <taxon>Pseudomonadota</taxon>
        <taxon>Betaproteobacteria</taxon>
        <taxon>Neisseriales</taxon>
        <taxon>Neisseriaceae</taxon>
        <taxon>Neisseria</taxon>
    </lineage>
</organism>
<dbReference type="HOGENOM" id="CLU_044450_3_1_4"/>
<dbReference type="InterPro" id="IPR006528">
    <property type="entry name" value="Phage_head_morphogenesis_dom"/>
</dbReference>
<dbReference type="RefSeq" id="WP_002212727.1">
    <property type="nucleotide sequence ID" value="NZ_GL397187.1"/>
</dbReference>